<dbReference type="OrthoDB" id="40902at2759"/>
<feature type="compositionally biased region" description="Low complexity" evidence="1">
    <location>
        <begin position="109"/>
        <end position="119"/>
    </location>
</feature>
<dbReference type="AlphaFoldDB" id="A0A4Y9ZSI8"/>
<feature type="region of interest" description="Disordered" evidence="1">
    <location>
        <begin position="64"/>
        <end position="140"/>
    </location>
</feature>
<comment type="caution">
    <text evidence="2">The sequence shown here is derived from an EMBL/GenBank/DDBJ whole genome shotgun (WGS) entry which is preliminary data.</text>
</comment>
<feature type="compositionally biased region" description="Basic and acidic residues" evidence="1">
    <location>
        <begin position="123"/>
        <end position="140"/>
    </location>
</feature>
<accession>A0A4Y9ZSI8</accession>
<feature type="compositionally biased region" description="Basic and acidic residues" evidence="1">
    <location>
        <begin position="64"/>
        <end position="104"/>
    </location>
</feature>
<keyword evidence="3" id="KW-1185">Reference proteome</keyword>
<dbReference type="Proteomes" id="UP000298061">
    <property type="component" value="Unassembled WGS sequence"/>
</dbReference>
<reference evidence="2 3" key="1">
    <citation type="submission" date="2019-02" db="EMBL/GenBank/DDBJ databases">
        <title>Genome sequencing of the rare red list fungi Hericium alpestre (H. flagellum).</title>
        <authorList>
            <person name="Buettner E."/>
            <person name="Kellner H."/>
        </authorList>
    </citation>
    <scope>NUCLEOTIDE SEQUENCE [LARGE SCALE GENOMIC DNA]</scope>
    <source>
        <strain evidence="2 3">DSM 108284</strain>
    </source>
</reference>
<feature type="non-terminal residue" evidence="2">
    <location>
        <position position="1"/>
    </location>
</feature>
<evidence type="ECO:0000313" key="2">
    <source>
        <dbReference type="EMBL" id="TFY77846.1"/>
    </source>
</evidence>
<protein>
    <submittedName>
        <fullName evidence="2">Uncharacterized protein</fullName>
    </submittedName>
</protein>
<proteinExistence type="predicted"/>
<dbReference type="STRING" id="135208.A0A4Y9ZSI8"/>
<organism evidence="2 3">
    <name type="scientific">Hericium alpestre</name>
    <dbReference type="NCBI Taxonomy" id="135208"/>
    <lineage>
        <taxon>Eukaryota</taxon>
        <taxon>Fungi</taxon>
        <taxon>Dikarya</taxon>
        <taxon>Basidiomycota</taxon>
        <taxon>Agaricomycotina</taxon>
        <taxon>Agaricomycetes</taxon>
        <taxon>Russulales</taxon>
        <taxon>Hericiaceae</taxon>
        <taxon>Hericium</taxon>
    </lineage>
</organism>
<evidence type="ECO:0000313" key="3">
    <source>
        <dbReference type="Proteomes" id="UP000298061"/>
    </source>
</evidence>
<name>A0A4Y9ZSI8_9AGAM</name>
<evidence type="ECO:0000256" key="1">
    <source>
        <dbReference type="SAM" id="MobiDB-lite"/>
    </source>
</evidence>
<sequence length="140" mass="15461">PHFVPDPTSPTGGPTDLLPHIQKRLDAKTRFRRAVWGITAMKRMSILAASSPVARELEANISRYKEESEKENMDGDLHVLHQHEDSDTDEAKRRSVQELKKVDDISPEAAGAAAKKGAAPPQLEKEMSALDLDKDTKPAK</sequence>
<dbReference type="EMBL" id="SFCI01000809">
    <property type="protein sequence ID" value="TFY77846.1"/>
    <property type="molecule type" value="Genomic_DNA"/>
</dbReference>
<gene>
    <name evidence="2" type="ORF">EWM64_g6165</name>
</gene>